<dbReference type="GeneID" id="61297828"/>
<dbReference type="Proteomes" id="UP000182660">
    <property type="component" value="Unassembled WGS sequence"/>
</dbReference>
<sequence>MKSMSTLRNLYQKHANELESSGYSSLADISQQPFDTFSQTVRGQLTTQETSELYRHAKKYVALIQAEQQNLICRTNPQLKNIKHLAIEPLSKTSVGYEGIYDQRNVAYTNKDSVASMFSPAAYLTQLYQEGLALHDINSAQNLGKRRPDLQSLTLSQANLDTEVSTLTLSNEILRDSIGESDLNQSLSTQLYPFDLPLNIPFNNIEMALDLQKTSFNKLSKILPTHRIKENTYYAFKNHLPPALVDALLIKIPVDDEHNLNLLLKQHFGSDATVESLSSIKTFCQKTGINREELNDYLKLSPLKSSLYVIDKKTKGNTTVPFSISPNEAGAQYLNHNANVDNNLITVIDEHLQMDTSTIIDLPNSRSYLLPTTTHNALTFRHQCTTYTNGHGKGFVQIRIVGDSDDSTILETRKINPTYRNWNEFTIDLNKTVGKSIQINYSTAPENEVPNDWTITRLTYNKDINKINHTAFIKLSQIIRYCKKTGLTPATIDTLIMLSQDKTTQGETTIVAINFQTLQLTGRVLDYMARYSISENDAVILAGGSINIYEKTGETNQFDKLFNSPPLNNQYFTTDDKNTINLSPEYSKYELERSVLKRALSVDDAGLLTLCHICTPDITEWIRSLDNISLLYRVGLWAKLHNLTPQALQLILQLNNKKETLNAVDLQMAFKCLKTIDESMQWLEEQQLSVVTLNAMTTTKYPEILLPEMRNLLENLYNSIDNKALLGNYGLASISAEPGRFGAPLQVDTWFNRAIEDHDSAHQFSIQIKQDENEQYFGTATLEAYSATGERLETKENVEIPNEAYIYNNIPTDTVRIRLILEVTNNTLLSSIPLTITSLAYPSKSQKVATTHILPTESTLPTPAPLGRPPKSLKMCLASHLASSLGLSGIDQAVILQDWIDLIAQEQDLTLTSIDSFWQEIIKLCDNDENTLANNTGLATFCQALGQLSLIIKNWQLSSVELALLIYKPKILSSENVKLSLTLANLKEISDFKHMQVQIGEASNELLAALDQGKLDIPLLAHLLNKPESEVFQAATTMSLTDKGFINVTQANYINLLLQDSERLGISTQSLVRLLELSLYSDSYAWQHLSNAILSGLPSIKQAQITEKQDQVLSVALCAYYQNKFFHSNIRINTRDDIFQYLLIDNQVCSSIITTRIAEAISSIQLYINRCLQGLEVNVNRNYFTGIFFQDWDIYNKRYSTWAGVSQLVYYPENYLDPTLRYNQSNLQQKLLAEISQSQLSKESVTAAYMNYLDSFEEIANLKVLCGYQNSNELNKGKSYFTARSYNQPYTYYWRSLDHEASDGLHGFMASAWTPWEKIDSPIQAITDEVRPVIFNSRLYISWIENKSTPTNNPSVEANQCDLKLSYYKMNGNWSPAITINIDRFKVQYETQSEADYSNGVTPHVIITNDGHANVQLTGVVRPLENYIQVLVDGVVINPTSPDVDFFDVLSIDNWTGDNTYRCKPKDKNNFEIIIKTGDENFWNPKTSRPPTYPITSTYKCTRISPILSDTYLSYNPNYDGIMFMAYDRDTIVPNDSDSLDSPYGGYINSQLEFTWINDWKDIYSYISNNMNSGVVQNKVIRNINTVNFKPSIESTVSINNTENTEIKISSVEHTELLVDNSELPPQLSLSINTSFDLQENYIEPLLVNEEGDVINDQNSSFEVKSCKINSHFSRDKCIHEATVKIDKKHVFGIKAGNVLQLGDSHLFSEQPKVKFESQQDQTLKITFTANIKKSILNNSYAFVYIQLYGQFIGEIYYYENSGDTACTWEHTLTREDLRWMSLIYTIFVISPYGSKVYVVTIPEFEAKWAPNVTIKLGSNSVTIKEGGLHSKTLTYIQNLDEKNKCEKIQINISNSSSENWQRIDTLGYKDYQQKKLYTYNWGDGDIPLNTDGEPIIIHVQKNIPSQGLIISPTLIIKEDSKSIYKKAFDVSVSTLANDTPNPTDFFRIEESSSKVQYMDSNTTNPRRTRLNTLFSHELVKRANVSLNRVLSWDTQHLKEAQLGEGTYVKITLSKYDRGIHGSDKYYRLYLCSYFYIYDRVILAEGVLSEDNNTELTLFIPRSPFACGHKDNLYIIAKYQGEETDSILFSREDKSDPHGWLLDETYNNGTFEGLISAEALKNDSEPMDFSGANGLYFWELFYYTPMLVVEKLLQAQNFEEAEHWLKYVFSPSGYLEGKLPNLRHVDRQWNMRPLAEDTAWDNSLTDSTDPDIVAQSDPMHYKVATYMKLIELLLARGDMAYRQLERDTLAEAKMWYVTALDLLGNEPDLPLAENWQDPTLGVAASKATQAPLSLGHSVVRTANTLTEVFYPSKNSKVKAYWQTLAQRLYNFLGDDLDFPIGLTNRQKIKPLVHPEIRTANALSKVFHPSENEKLKAYWQTLNQRLYNLRHNLSISGEPLTLPLYATPADPKALQNAAAAAGNIGNAHLPRVSIAIQRFPVMLESARGLVNQLIQFGDKLTAIRDNKDNEALGILLQTQASDLVAVSLQLQDKTIEQLQAEHQTLLTSLQGAQSQYDSYQQLLDEGVSTVEKQCIEKRIYAASLSGGIGAMQTAAAALNILPNTFGLANGGGKWGAAFEAAASGIGVTASILTDTAEANSISEQYRRREQEWAQQRDASKYLVQQIKAQQVSLEIQVKAAQLQKNHIKMQQAQTQEQLNLLKTKFSNAALYSWLQGRLSAVFYQFYDITIARSLKAQLGYQWETRDSATFIQPGAWNDNHAGLLCGEALMLNLAQMEAAYIDRDIRALEVQRTVSMALAMKLNSAEFTHKIKETLSDSKSSDPDNNVCKHTIEFKDSQLIATINLSSLALDQDYPENLGTTRRIKQVSVSLPALLGPYQDIQAILAYSGAGGGIHQSCRHAAISHGFNDSGLFQLDFTDSKYLPFEGLPIVGEDGSSSLSLSFPNAKGKQQALLESLSDIILHIRYTIRN</sequence>
<dbReference type="Pfam" id="PF18518">
    <property type="entry name" value="TcA_RBD"/>
    <property type="match status" value="1"/>
</dbReference>
<feature type="domain" description="Tc toxin complex TcA C-terminal TcB-binding" evidence="2">
    <location>
        <begin position="2800"/>
        <end position="2845"/>
    </location>
</feature>
<evidence type="ECO:0000259" key="2">
    <source>
        <dbReference type="Pfam" id="PF18276"/>
    </source>
</evidence>
<feature type="domain" description="Neuraminidase-like" evidence="3">
    <location>
        <begin position="1262"/>
        <end position="1395"/>
    </location>
</feature>
<evidence type="ECO:0000259" key="5">
    <source>
        <dbReference type="Pfam" id="PF20220"/>
    </source>
</evidence>
<dbReference type="Pfam" id="PF03538">
    <property type="entry name" value="VRP1"/>
    <property type="match status" value="1"/>
</dbReference>
<gene>
    <name evidence="6" type="ORF">MT2528_4109</name>
</gene>
<keyword evidence="1" id="KW-0843">Virulence</keyword>
<evidence type="ECO:0000259" key="4">
    <source>
        <dbReference type="Pfam" id="PF18518"/>
    </source>
</evidence>
<evidence type="ECO:0000313" key="7">
    <source>
        <dbReference type="Proteomes" id="UP000182660"/>
    </source>
</evidence>
<protein>
    <submittedName>
        <fullName evidence="6">Insecticidal toxin complex protein</fullName>
    </submittedName>
</protein>
<reference evidence="6 7" key="1">
    <citation type="submission" date="2016-11" db="EMBL/GenBank/DDBJ databases">
        <authorList>
            <person name="Klemetsen T."/>
        </authorList>
    </citation>
    <scope>NUCLEOTIDE SEQUENCE [LARGE SCALE GENOMIC DNA]</scope>
    <source>
        <strain evidence="6">MT 2528</strain>
    </source>
</reference>
<dbReference type="Pfam" id="PF18413">
    <property type="entry name" value="Neuraminidase"/>
    <property type="match status" value="1"/>
</dbReference>
<feature type="domain" description="ABC toxin N-terminal" evidence="5">
    <location>
        <begin position="1116"/>
        <end position="1231"/>
    </location>
</feature>
<name>A0ABY1HIF3_9GAMM</name>
<evidence type="ECO:0000259" key="3">
    <source>
        <dbReference type="Pfam" id="PF18413"/>
    </source>
</evidence>
<dbReference type="Pfam" id="PF18276">
    <property type="entry name" value="TcA_TcB_BD"/>
    <property type="match status" value="3"/>
</dbReference>
<dbReference type="RefSeq" id="WP_075473378.1">
    <property type="nucleotide sequence ID" value="NZ_CAWQZC010000009.1"/>
</dbReference>
<dbReference type="InterPro" id="IPR041079">
    <property type="entry name" value="Neuraminidase-like"/>
</dbReference>
<dbReference type="InterPro" id="IPR046839">
    <property type="entry name" value="ABC_toxin_N"/>
</dbReference>
<dbReference type="EMBL" id="FPLJ01000102">
    <property type="protein sequence ID" value="SGZ00837.1"/>
    <property type="molecule type" value="Genomic_DNA"/>
</dbReference>
<feature type="domain" description="Tc toxin complex TcA C-terminal TcB-binding" evidence="2">
    <location>
        <begin position="2858"/>
        <end position="2926"/>
    </location>
</feature>
<dbReference type="InterPro" id="IPR040840">
    <property type="entry name" value="TcA_TcB_BD"/>
</dbReference>
<accession>A0ABY1HIF3</accession>
<dbReference type="InterPro" id="IPR018003">
    <property type="entry name" value="Insecticidal_toxin/plasmid_vir"/>
</dbReference>
<organism evidence="6 7">
    <name type="scientific">Moritella viscosa</name>
    <dbReference type="NCBI Taxonomy" id="80854"/>
    <lineage>
        <taxon>Bacteria</taxon>
        <taxon>Pseudomonadati</taxon>
        <taxon>Pseudomonadota</taxon>
        <taxon>Gammaproteobacteria</taxon>
        <taxon>Alteromonadales</taxon>
        <taxon>Moritellaceae</taxon>
        <taxon>Moritella</taxon>
    </lineage>
</organism>
<evidence type="ECO:0000313" key="6">
    <source>
        <dbReference type="EMBL" id="SGZ00837.1"/>
    </source>
</evidence>
<feature type="domain" description="TcA receptor binding" evidence="4">
    <location>
        <begin position="2000"/>
        <end position="2130"/>
    </location>
</feature>
<dbReference type="InterPro" id="IPR041568">
    <property type="entry name" value="TcA_RBD"/>
</dbReference>
<dbReference type="Pfam" id="PF20220">
    <property type="entry name" value="ABC_toxin_N"/>
    <property type="match status" value="1"/>
</dbReference>
<evidence type="ECO:0000256" key="1">
    <source>
        <dbReference type="ARBA" id="ARBA00023026"/>
    </source>
</evidence>
<comment type="caution">
    <text evidence="6">The sequence shown here is derived from an EMBL/GenBank/DDBJ whole genome shotgun (WGS) entry which is preliminary data.</text>
</comment>
<proteinExistence type="predicted"/>
<feature type="domain" description="Tc toxin complex TcA C-terminal TcB-binding" evidence="2">
    <location>
        <begin position="2628"/>
        <end position="2762"/>
    </location>
</feature>
<keyword evidence="7" id="KW-1185">Reference proteome</keyword>